<feature type="region of interest" description="Disordered" evidence="1">
    <location>
        <begin position="302"/>
        <end position="330"/>
    </location>
</feature>
<feature type="compositionally biased region" description="Polar residues" evidence="1">
    <location>
        <begin position="453"/>
        <end position="484"/>
    </location>
</feature>
<name>A0AAV3ZV46_9GAST</name>
<organism evidence="2 3">
    <name type="scientific">Plakobranchus ocellatus</name>
    <dbReference type="NCBI Taxonomy" id="259542"/>
    <lineage>
        <taxon>Eukaryota</taxon>
        <taxon>Metazoa</taxon>
        <taxon>Spiralia</taxon>
        <taxon>Lophotrochozoa</taxon>
        <taxon>Mollusca</taxon>
        <taxon>Gastropoda</taxon>
        <taxon>Heterobranchia</taxon>
        <taxon>Euthyneura</taxon>
        <taxon>Panpulmonata</taxon>
        <taxon>Sacoglossa</taxon>
        <taxon>Placobranchoidea</taxon>
        <taxon>Plakobranchidae</taxon>
        <taxon>Plakobranchus</taxon>
    </lineage>
</organism>
<protein>
    <submittedName>
        <fullName evidence="2">Uncharacterized protein</fullName>
    </submittedName>
</protein>
<evidence type="ECO:0000313" key="3">
    <source>
        <dbReference type="Proteomes" id="UP000735302"/>
    </source>
</evidence>
<sequence length="618" mass="68747">MGACYSKNGPDSPVAAPNKAPRVRKPRSWRSKERVSTAVVKEVESPSKRSSSTHENCSSPVKNVGDSVTGSNSTSDPVKEAHTEAEKLSADERKEAENLVQARVAPSDSGIESIGMVQEDVQEMAEPLKDESHGVETDFNDEETISLTAQMRDKDNEEGQNSRLSKRLERLSRGSCHKCGNFRLDDSAFTALLTDTYCLCGPRRAGQPSVNPQCRTHGLRHHQSSFSHVHDEGQNNITDAETEDQTGHLETVYDSLKEISQKTNKDQHSMNGNKRFSLEILDGNRRLEVPLKSEEKPLIFHKMSHGNNSNPMDKDEAQTESHKVSSGSNSSDDILGDFPLSFMHKRKSLLSEILDITDSICQCDFYSNEIYCSPTHGKETSEKGKPDIRVANPTKVQLLLSSEPKHSSSCEAISKSSPALHATTKKCLSLSKNVSFAKENECRSFETFNAVSNGTQNLSHQPNSTQSKLTDSNHNSCRQENTLNSSSLSSSDGILMDGSESSEEDVPENEVFCDDQNEGLMQQSASDNRQRKTLSFSSIQHLVERSKEFAMPVHCVRRMFIDGLDSIVVPTEMYRQMEADLSVMKQQLEILTSLILEEQEDTANFENIQLDESFAKRQ</sequence>
<feature type="region of interest" description="Disordered" evidence="1">
    <location>
        <begin position="1"/>
        <end position="95"/>
    </location>
</feature>
<feature type="compositionally biased region" description="Basic and acidic residues" evidence="1">
    <location>
        <begin position="77"/>
        <end position="95"/>
    </location>
</feature>
<dbReference type="AlphaFoldDB" id="A0AAV3ZV46"/>
<dbReference type="EMBL" id="BLXT01002845">
    <property type="protein sequence ID" value="GFN98298.1"/>
    <property type="molecule type" value="Genomic_DNA"/>
</dbReference>
<reference evidence="2 3" key="1">
    <citation type="journal article" date="2021" name="Elife">
        <title>Chloroplast acquisition without the gene transfer in kleptoplastic sea slugs, Plakobranchus ocellatus.</title>
        <authorList>
            <person name="Maeda T."/>
            <person name="Takahashi S."/>
            <person name="Yoshida T."/>
            <person name="Shimamura S."/>
            <person name="Takaki Y."/>
            <person name="Nagai Y."/>
            <person name="Toyoda A."/>
            <person name="Suzuki Y."/>
            <person name="Arimoto A."/>
            <person name="Ishii H."/>
            <person name="Satoh N."/>
            <person name="Nishiyama T."/>
            <person name="Hasebe M."/>
            <person name="Maruyama T."/>
            <person name="Minagawa J."/>
            <person name="Obokata J."/>
            <person name="Shigenobu S."/>
        </authorList>
    </citation>
    <scope>NUCLEOTIDE SEQUENCE [LARGE SCALE GENOMIC DNA]</scope>
</reference>
<feature type="compositionally biased region" description="Polar residues" evidence="1">
    <location>
        <begin position="48"/>
        <end position="76"/>
    </location>
</feature>
<evidence type="ECO:0000256" key="1">
    <source>
        <dbReference type="SAM" id="MobiDB-lite"/>
    </source>
</evidence>
<proteinExistence type="predicted"/>
<feature type="compositionally biased region" description="Basic and acidic residues" evidence="1">
    <location>
        <begin position="30"/>
        <end position="47"/>
    </location>
</feature>
<comment type="caution">
    <text evidence="2">The sequence shown here is derived from an EMBL/GenBank/DDBJ whole genome shotgun (WGS) entry which is preliminary data.</text>
</comment>
<feature type="region of interest" description="Disordered" evidence="1">
    <location>
        <begin position="211"/>
        <end position="231"/>
    </location>
</feature>
<gene>
    <name evidence="2" type="ORF">PoB_002480400</name>
</gene>
<feature type="compositionally biased region" description="Basic and acidic residues" evidence="1">
    <location>
        <begin position="312"/>
        <end position="323"/>
    </location>
</feature>
<dbReference type="Proteomes" id="UP000735302">
    <property type="component" value="Unassembled WGS sequence"/>
</dbReference>
<keyword evidence="3" id="KW-1185">Reference proteome</keyword>
<accession>A0AAV3ZV46</accession>
<evidence type="ECO:0000313" key="2">
    <source>
        <dbReference type="EMBL" id="GFN98298.1"/>
    </source>
</evidence>
<feature type="region of interest" description="Disordered" evidence="1">
    <location>
        <begin position="453"/>
        <end position="508"/>
    </location>
</feature>